<accession>J7FIR0</accession>
<dbReference type="GO" id="GO:0016765">
    <property type="term" value="F:transferase activity, transferring alkyl or aryl (other than methyl) groups"/>
    <property type="evidence" value="ECO:0007669"/>
    <property type="project" value="InterPro"/>
</dbReference>
<dbReference type="CDD" id="cd13929">
    <property type="entry name" value="PT-DMATS_CymD"/>
    <property type="match status" value="1"/>
</dbReference>
<dbReference type="SFLD" id="SFLDS00036">
    <property type="entry name" value="Aromatic_Prenyltransferase"/>
    <property type="match status" value="1"/>
</dbReference>
<evidence type="ECO:0000313" key="2">
    <source>
        <dbReference type="EMBL" id="AFO69304.1"/>
    </source>
</evidence>
<dbReference type="PANTHER" id="PTHR40627:SF5">
    <property type="entry name" value="INDOLE PRENYLTRANSFERASE TDIB"/>
    <property type="match status" value="1"/>
</dbReference>
<evidence type="ECO:0000256" key="1">
    <source>
        <dbReference type="ARBA" id="ARBA00022679"/>
    </source>
</evidence>
<reference evidence="2" key="1">
    <citation type="submission" date="2011-08" db="EMBL/GenBank/DDBJ databases">
        <title>Aciculosporium take IDT cluster.</title>
        <authorList>
            <person name="Young C.A."/>
            <person name="Schardl C.L."/>
        </authorList>
    </citation>
    <scope>NUCLEOTIDE SEQUENCE</scope>
    <source>
        <strain evidence="2">MAFF-241224</strain>
    </source>
</reference>
<dbReference type="InterPro" id="IPR033964">
    <property type="entry name" value="ABBA"/>
</dbReference>
<protein>
    <submittedName>
        <fullName evidence="2">Aromatic prenyl transferase</fullName>
    </submittedName>
</protein>
<dbReference type="AlphaFoldDB" id="J7FIR0"/>
<sequence length="434" mass="48769">MSVDKTRAVGEVHDATEREADIRYWTKVCRPPIESLLRAAGSYSEADINVQLQTLSELIIPLLGPRPCRAPAPSAMTHTGCPLQPSINLTSKINRVRYGIEVLGDTGGKSRGDPLAVQIAKDTVAKLSARFGYSTKWSDVLFSAFGPTPEEARQVLDMVPEYYRNTVPEAVVAPPPEMLIFGMMAFDLKGPEISAKLYVNLKPKEILTGVSVGDLLWDTLRRMTPAFKPEAIDMMEKFFDDNSDPLPLHIVAVDCVDEAHLSEARVKIYYHSMSNSFRTVQRHITLGGKVQDEERLKGLEMLRSIWHLFVQRPEGIPDDDFETARKDSSILPHKLYFCLELRPGDDVPIVKAHLPVWNYIGSDEEAIRNYEANFRMVQHPWGEAGTYGKVFRDAFGPPTHDGEKTIHGYSSFVYTEETGVYQTSYYSPLLAEED</sequence>
<dbReference type="EMBL" id="JN587272">
    <property type="protein sequence ID" value="AFO69304.1"/>
    <property type="molecule type" value="Genomic_DNA"/>
</dbReference>
<proteinExistence type="predicted"/>
<name>J7FIR0_9HYPO</name>
<dbReference type="NCBIfam" id="TIGR03429">
    <property type="entry name" value="arom_pren_DMATS"/>
    <property type="match status" value="1"/>
</dbReference>
<keyword evidence="1 2" id="KW-0808">Transferase</keyword>
<gene>
    <name evidence="2" type="primary">idtF</name>
</gene>
<dbReference type="Pfam" id="PF11991">
    <property type="entry name" value="Trp_DMAT"/>
    <property type="match status" value="1"/>
</dbReference>
<organism evidence="2">
    <name type="scientific">Aciculosporium take</name>
    <dbReference type="NCBI Taxonomy" id="42363"/>
    <lineage>
        <taxon>Eukaryota</taxon>
        <taxon>Fungi</taxon>
        <taxon>Dikarya</taxon>
        <taxon>Ascomycota</taxon>
        <taxon>Pezizomycotina</taxon>
        <taxon>Sordariomycetes</taxon>
        <taxon>Hypocreomycetidae</taxon>
        <taxon>Hypocreales</taxon>
        <taxon>Clavicipitaceae</taxon>
        <taxon>Aciculosporium</taxon>
    </lineage>
</organism>
<dbReference type="GO" id="GO:0009820">
    <property type="term" value="P:alkaloid metabolic process"/>
    <property type="evidence" value="ECO:0007669"/>
    <property type="project" value="InterPro"/>
</dbReference>
<dbReference type="PANTHER" id="PTHR40627">
    <property type="entry name" value="INDOLE PRENYLTRANSFERASE TDIB-RELATED"/>
    <property type="match status" value="1"/>
</dbReference>
<dbReference type="InterPro" id="IPR017795">
    <property type="entry name" value="ABBA_NscD-like"/>
</dbReference>